<proteinExistence type="predicted"/>
<protein>
    <submittedName>
        <fullName evidence="1">Uncharacterized protein</fullName>
    </submittedName>
</protein>
<reference evidence="1 2" key="1">
    <citation type="submission" date="2020-04" db="EMBL/GenBank/DDBJ databases">
        <authorList>
            <person name="Depoorter E."/>
        </authorList>
    </citation>
    <scope>NUCLEOTIDE SEQUENCE [LARGE SCALE GENOMIC DNA]</scope>
    <source>
        <strain evidence="1 2">BCC0132</strain>
    </source>
</reference>
<gene>
    <name evidence="1" type="ORF">BCO9919_07005</name>
</gene>
<organism evidence="1 2">
    <name type="scientific">Burkholderia cenocepacia</name>
    <dbReference type="NCBI Taxonomy" id="95486"/>
    <lineage>
        <taxon>Bacteria</taxon>
        <taxon>Pseudomonadati</taxon>
        <taxon>Pseudomonadota</taxon>
        <taxon>Betaproteobacteria</taxon>
        <taxon>Burkholderiales</taxon>
        <taxon>Burkholderiaceae</taxon>
        <taxon>Burkholderia</taxon>
        <taxon>Burkholderia cepacia complex</taxon>
    </lineage>
</organism>
<sequence length="58" mass="6697">MAWRKVLEWRESDPEGAITMARTLLESTCKHILDELEVTYGESPELPELYRLTAMSQA</sequence>
<name>A0A6J5JWY0_9BURK</name>
<accession>A0A6J5JWY0</accession>
<evidence type="ECO:0000313" key="1">
    <source>
        <dbReference type="EMBL" id="CAB3975658.1"/>
    </source>
</evidence>
<dbReference type="AlphaFoldDB" id="A0A6J5JWY0"/>
<dbReference type="EMBL" id="CABWIK020000082">
    <property type="protein sequence ID" value="CAB3975658.1"/>
    <property type="molecule type" value="Genomic_DNA"/>
</dbReference>
<dbReference type="Proteomes" id="UP000494322">
    <property type="component" value="Unassembled WGS sequence"/>
</dbReference>
<evidence type="ECO:0000313" key="2">
    <source>
        <dbReference type="Proteomes" id="UP000494322"/>
    </source>
</evidence>